<proteinExistence type="predicted"/>
<sequence length="70" mass="8016">MSNATQYLSLKDTLDLFSKSDDSLRAEIKAHLNQTKHKFIVLDDDPTGVQTVHDIFVITDWEKTGLKRII</sequence>
<gene>
    <name evidence="1" type="ORF">KEH51_06635</name>
</gene>
<name>A0A941J2B4_9BACI</name>
<dbReference type="Proteomes" id="UP000680045">
    <property type="component" value="Unassembled WGS sequence"/>
</dbReference>
<evidence type="ECO:0000313" key="1">
    <source>
        <dbReference type="EMBL" id="MBR8644418.1"/>
    </source>
</evidence>
<accession>A0A941J2B4</accession>
<reference evidence="1" key="1">
    <citation type="submission" date="2021-04" db="EMBL/GenBank/DDBJ databases">
        <title>Whole genome sequencing of Enterococci isolates from hospitalized patients.</title>
        <authorList>
            <person name="Ogoti B.M."/>
            <person name="Onyambu F.G."/>
        </authorList>
    </citation>
    <scope>NUCLEOTIDE SEQUENCE</scope>
    <source>
        <strain evidence="1">242</strain>
    </source>
</reference>
<organism evidence="1 2">
    <name type="scientific">Peribacillus frigoritolerans</name>
    <dbReference type="NCBI Taxonomy" id="450367"/>
    <lineage>
        <taxon>Bacteria</taxon>
        <taxon>Bacillati</taxon>
        <taxon>Bacillota</taxon>
        <taxon>Bacilli</taxon>
        <taxon>Bacillales</taxon>
        <taxon>Bacillaceae</taxon>
        <taxon>Peribacillus</taxon>
    </lineage>
</organism>
<comment type="caution">
    <text evidence="1">The sequence shown here is derived from an EMBL/GenBank/DDBJ whole genome shotgun (WGS) entry which is preliminary data.</text>
</comment>
<protein>
    <submittedName>
        <fullName evidence="1">Uncharacterized protein</fullName>
    </submittedName>
</protein>
<dbReference type="AlphaFoldDB" id="A0A941J2B4"/>
<evidence type="ECO:0000313" key="2">
    <source>
        <dbReference type="Proteomes" id="UP000680045"/>
    </source>
</evidence>
<dbReference type="EMBL" id="JAGTPW010000008">
    <property type="protein sequence ID" value="MBR8644418.1"/>
    <property type="molecule type" value="Genomic_DNA"/>
</dbReference>